<protein>
    <recommendedName>
        <fullName evidence="3 9">4-diphosphocytidyl-2-C-methyl-D-erythritol kinase</fullName>
        <shortName evidence="9">CMK</shortName>
        <ecNumber evidence="2 9">2.7.1.148</ecNumber>
    </recommendedName>
    <alternativeName>
        <fullName evidence="8 9">4-(cytidine-5'-diphospho)-2-C-methyl-D-erythritol kinase</fullName>
    </alternativeName>
</protein>
<dbReference type="SUPFAM" id="SSF54211">
    <property type="entry name" value="Ribosomal protein S5 domain 2-like"/>
    <property type="match status" value="1"/>
</dbReference>
<dbReference type="SUPFAM" id="SSF55060">
    <property type="entry name" value="GHMP Kinase, C-terminal domain"/>
    <property type="match status" value="1"/>
</dbReference>
<dbReference type="GO" id="GO:0005524">
    <property type="term" value="F:ATP binding"/>
    <property type="evidence" value="ECO:0007669"/>
    <property type="project" value="UniProtKB-UniRule"/>
</dbReference>
<comment type="caution">
    <text evidence="12">The sequence shown here is derived from an EMBL/GenBank/DDBJ whole genome shotgun (WGS) entry which is preliminary data.</text>
</comment>
<keyword evidence="13" id="KW-1185">Reference proteome</keyword>
<dbReference type="GO" id="GO:0050515">
    <property type="term" value="F:4-(cytidine 5'-diphospho)-2-C-methyl-D-erythritol kinase activity"/>
    <property type="evidence" value="ECO:0007669"/>
    <property type="project" value="UniProtKB-UniRule"/>
</dbReference>
<dbReference type="Pfam" id="PF00288">
    <property type="entry name" value="GHMP_kinases_N"/>
    <property type="match status" value="1"/>
</dbReference>
<dbReference type="PIRSF" id="PIRSF010376">
    <property type="entry name" value="IspE"/>
    <property type="match status" value="1"/>
</dbReference>
<evidence type="ECO:0000256" key="9">
    <source>
        <dbReference type="HAMAP-Rule" id="MF_00061"/>
    </source>
</evidence>
<name>C0EHH7_9FIRM</name>
<evidence type="ECO:0000313" key="12">
    <source>
        <dbReference type="EMBL" id="EEG29101.1"/>
    </source>
</evidence>
<dbReference type="GO" id="GO:0016114">
    <property type="term" value="P:terpenoid biosynthetic process"/>
    <property type="evidence" value="ECO:0007669"/>
    <property type="project" value="UniProtKB-UniRule"/>
</dbReference>
<feature type="binding site" evidence="9">
    <location>
        <begin position="93"/>
        <end position="103"/>
    </location>
    <ligand>
        <name>ATP</name>
        <dbReference type="ChEBI" id="CHEBI:30616"/>
    </ligand>
</feature>
<evidence type="ECO:0000259" key="10">
    <source>
        <dbReference type="Pfam" id="PF00288"/>
    </source>
</evidence>
<dbReference type="AlphaFoldDB" id="C0EHH7"/>
<dbReference type="InterPro" id="IPR036554">
    <property type="entry name" value="GHMP_kinase_C_sf"/>
</dbReference>
<dbReference type="UniPathway" id="UPA00056">
    <property type="reaction ID" value="UER00094"/>
</dbReference>
<dbReference type="InterPro" id="IPR014721">
    <property type="entry name" value="Ribsml_uS5_D2-typ_fold_subgr"/>
</dbReference>
<evidence type="ECO:0000256" key="2">
    <source>
        <dbReference type="ARBA" id="ARBA00012052"/>
    </source>
</evidence>
<accession>C0EHH7</accession>
<feature type="domain" description="GHMP kinase C-terminal" evidence="11">
    <location>
        <begin position="203"/>
        <end position="271"/>
    </location>
</feature>
<feature type="active site" evidence="9">
    <location>
        <position position="135"/>
    </location>
</feature>
<keyword evidence="7 9" id="KW-0067">ATP-binding</keyword>
<evidence type="ECO:0000256" key="5">
    <source>
        <dbReference type="ARBA" id="ARBA00022741"/>
    </source>
</evidence>
<dbReference type="InterPro" id="IPR006204">
    <property type="entry name" value="GHMP_kinase_N_dom"/>
</dbReference>
<dbReference type="Proteomes" id="UP000003340">
    <property type="component" value="Unassembled WGS sequence"/>
</dbReference>
<reference evidence="12 13" key="1">
    <citation type="submission" date="2009-01" db="EMBL/GenBank/DDBJ databases">
        <authorList>
            <person name="Fulton L."/>
            <person name="Clifton S."/>
            <person name="Fulton B."/>
            <person name="Xu J."/>
            <person name="Minx P."/>
            <person name="Pepin K.H."/>
            <person name="Johnson M."/>
            <person name="Bhonagiri V."/>
            <person name="Nash W.E."/>
            <person name="Mardis E.R."/>
            <person name="Wilson R.K."/>
        </authorList>
    </citation>
    <scope>NUCLEOTIDE SEQUENCE [LARGE SCALE GENOMIC DNA]</scope>
    <source>
        <strain evidence="12 13">DSM 5476</strain>
    </source>
</reference>
<keyword evidence="5 9" id="KW-0547">Nucleotide-binding</keyword>
<dbReference type="PANTHER" id="PTHR43527">
    <property type="entry name" value="4-DIPHOSPHOCYTIDYL-2-C-METHYL-D-ERYTHRITOL KINASE, CHLOROPLASTIC"/>
    <property type="match status" value="1"/>
</dbReference>
<proteinExistence type="inferred from homology"/>
<evidence type="ECO:0000256" key="7">
    <source>
        <dbReference type="ARBA" id="ARBA00022840"/>
    </source>
</evidence>
<keyword evidence="4 9" id="KW-0808">Transferase</keyword>
<sequence>MKRLTVPAPAKLNLSLDIVGVREDGYHLLRMIMQTIDLCDQIVLERADEISLTCNLPELPCDERNLAVRAAHAFFERTGLPGGVRMTLDKNIPHGAGMGGGSADAAAVLKGLNELCGTDLSQQELCEIGLRLGADVPFCIVGGTQLAEGVGERLTPLPPLPDCFLLVAKPEQGVSTPEAYHAYDRLTDVLHPDTAELTGLLSRGDLSGFCARMENVLEPAVPLPEIQQIRAEMLAAGALGSRMTGSGSAVFGVFTQEQPALVCKKNLKKRFSQVYLCRPCKN</sequence>
<dbReference type="eggNOG" id="COG1947">
    <property type="taxonomic scope" value="Bacteria"/>
</dbReference>
<comment type="similarity">
    <text evidence="1 9">Belongs to the GHMP kinase family. IspE subfamily.</text>
</comment>
<evidence type="ECO:0000313" key="13">
    <source>
        <dbReference type="Proteomes" id="UP000003340"/>
    </source>
</evidence>
<keyword evidence="6 9" id="KW-0418">Kinase</keyword>
<dbReference type="PANTHER" id="PTHR43527:SF2">
    <property type="entry name" value="4-DIPHOSPHOCYTIDYL-2-C-METHYL-D-ERYTHRITOL KINASE, CHLOROPLASTIC"/>
    <property type="match status" value="1"/>
</dbReference>
<comment type="pathway">
    <text evidence="9">Isoprenoid biosynthesis; isopentenyl diphosphate biosynthesis via DXP pathway; isopentenyl diphosphate from 1-deoxy-D-xylulose 5-phosphate: step 3/6.</text>
</comment>
<organism evidence="12 13">
    <name type="scientific">[Clostridium] methylpentosum DSM 5476</name>
    <dbReference type="NCBI Taxonomy" id="537013"/>
    <lineage>
        <taxon>Bacteria</taxon>
        <taxon>Bacillati</taxon>
        <taxon>Bacillota</taxon>
        <taxon>Clostridia</taxon>
        <taxon>Eubacteriales</taxon>
        <taxon>Oscillospiraceae</taxon>
        <taxon>Oscillospiraceae incertae sedis</taxon>
    </lineage>
</organism>
<dbReference type="InterPro" id="IPR004424">
    <property type="entry name" value="IspE"/>
</dbReference>
<dbReference type="Gene3D" id="3.30.230.10">
    <property type="match status" value="1"/>
</dbReference>
<dbReference type="HOGENOM" id="CLU_053057_1_1_9"/>
<evidence type="ECO:0000256" key="3">
    <source>
        <dbReference type="ARBA" id="ARBA00017473"/>
    </source>
</evidence>
<comment type="function">
    <text evidence="9">Catalyzes the phosphorylation of the position 2 hydroxy group of 4-diphosphocytidyl-2C-methyl-D-erythritol.</text>
</comment>
<dbReference type="InterPro" id="IPR020568">
    <property type="entry name" value="Ribosomal_Su5_D2-typ_SF"/>
</dbReference>
<dbReference type="EC" id="2.7.1.148" evidence="2 9"/>
<dbReference type="STRING" id="537013.CLOSTMETH_03214"/>
<dbReference type="GO" id="GO:0019288">
    <property type="term" value="P:isopentenyl diphosphate biosynthetic process, methylerythritol 4-phosphate pathway"/>
    <property type="evidence" value="ECO:0007669"/>
    <property type="project" value="UniProtKB-UniRule"/>
</dbReference>
<dbReference type="NCBIfam" id="TIGR00154">
    <property type="entry name" value="ispE"/>
    <property type="match status" value="1"/>
</dbReference>
<dbReference type="HAMAP" id="MF_00061">
    <property type="entry name" value="IspE"/>
    <property type="match status" value="1"/>
</dbReference>
<feature type="domain" description="GHMP kinase N-terminal" evidence="10">
    <location>
        <begin position="65"/>
        <end position="143"/>
    </location>
</feature>
<comment type="catalytic activity">
    <reaction evidence="9">
        <text>4-CDP-2-C-methyl-D-erythritol + ATP = 4-CDP-2-C-methyl-D-erythritol 2-phosphate + ADP + H(+)</text>
        <dbReference type="Rhea" id="RHEA:18437"/>
        <dbReference type="ChEBI" id="CHEBI:15378"/>
        <dbReference type="ChEBI" id="CHEBI:30616"/>
        <dbReference type="ChEBI" id="CHEBI:57823"/>
        <dbReference type="ChEBI" id="CHEBI:57919"/>
        <dbReference type="ChEBI" id="CHEBI:456216"/>
        <dbReference type="EC" id="2.7.1.148"/>
    </reaction>
</comment>
<dbReference type="Pfam" id="PF08544">
    <property type="entry name" value="GHMP_kinases_C"/>
    <property type="match status" value="1"/>
</dbReference>
<dbReference type="Gene3D" id="3.30.70.890">
    <property type="entry name" value="GHMP kinase, C-terminal domain"/>
    <property type="match status" value="1"/>
</dbReference>
<evidence type="ECO:0000256" key="1">
    <source>
        <dbReference type="ARBA" id="ARBA00009684"/>
    </source>
</evidence>
<feature type="active site" evidence="9">
    <location>
        <position position="11"/>
    </location>
</feature>
<dbReference type="InterPro" id="IPR013750">
    <property type="entry name" value="GHMP_kinase_C_dom"/>
</dbReference>
<dbReference type="EMBL" id="ACEC01000115">
    <property type="protein sequence ID" value="EEG29101.1"/>
    <property type="molecule type" value="Genomic_DNA"/>
</dbReference>
<gene>
    <name evidence="9 12" type="primary">ispE</name>
    <name evidence="12" type="ORF">CLOSTMETH_03214</name>
</gene>
<evidence type="ECO:0000256" key="4">
    <source>
        <dbReference type="ARBA" id="ARBA00022679"/>
    </source>
</evidence>
<evidence type="ECO:0000256" key="8">
    <source>
        <dbReference type="ARBA" id="ARBA00032554"/>
    </source>
</evidence>
<evidence type="ECO:0000256" key="6">
    <source>
        <dbReference type="ARBA" id="ARBA00022777"/>
    </source>
</evidence>
<keyword evidence="9" id="KW-0414">Isoprene biosynthesis</keyword>
<evidence type="ECO:0000259" key="11">
    <source>
        <dbReference type="Pfam" id="PF08544"/>
    </source>
</evidence>
<reference evidence="12 13" key="2">
    <citation type="submission" date="2009-02" db="EMBL/GenBank/DDBJ databases">
        <title>Draft genome sequence of Clostridium methylpentosum (DSM 5476).</title>
        <authorList>
            <person name="Sudarsanam P."/>
            <person name="Ley R."/>
            <person name="Guruge J."/>
            <person name="Turnbaugh P.J."/>
            <person name="Mahowald M."/>
            <person name="Liep D."/>
            <person name="Gordon J."/>
        </authorList>
    </citation>
    <scope>NUCLEOTIDE SEQUENCE [LARGE SCALE GENOMIC DNA]</scope>
    <source>
        <strain evidence="12 13">DSM 5476</strain>
    </source>
</reference>